<dbReference type="FunFam" id="3.40.50.720:FF:000047">
    <property type="entry name" value="NADP-dependent L-serine/L-allo-threonine dehydrogenase"/>
    <property type="match status" value="1"/>
</dbReference>
<dbReference type="EMBL" id="GFDL01004952">
    <property type="protein sequence ID" value="JAV30093.1"/>
    <property type="molecule type" value="Transcribed_RNA"/>
</dbReference>
<proteinExistence type="inferred from homology"/>
<organism evidence="4">
    <name type="scientific">Culex tarsalis</name>
    <name type="common">Encephalitis mosquito</name>
    <dbReference type="NCBI Taxonomy" id="7177"/>
    <lineage>
        <taxon>Eukaryota</taxon>
        <taxon>Metazoa</taxon>
        <taxon>Ecdysozoa</taxon>
        <taxon>Arthropoda</taxon>
        <taxon>Hexapoda</taxon>
        <taxon>Insecta</taxon>
        <taxon>Pterygota</taxon>
        <taxon>Neoptera</taxon>
        <taxon>Endopterygota</taxon>
        <taxon>Diptera</taxon>
        <taxon>Nematocera</taxon>
        <taxon>Culicoidea</taxon>
        <taxon>Culicidae</taxon>
        <taxon>Culicinae</taxon>
        <taxon>Culicini</taxon>
        <taxon>Culex</taxon>
        <taxon>Culex</taxon>
    </lineage>
</organism>
<dbReference type="InterPro" id="IPR036291">
    <property type="entry name" value="NAD(P)-bd_dom_sf"/>
</dbReference>
<comment type="similarity">
    <text evidence="1 3">Belongs to the short-chain dehydrogenases/reductases (SDR) family.</text>
</comment>
<dbReference type="AlphaFoldDB" id="A0A1Q3FRN8"/>
<evidence type="ECO:0000256" key="3">
    <source>
        <dbReference type="RuleBase" id="RU000363"/>
    </source>
</evidence>
<dbReference type="Pfam" id="PF00106">
    <property type="entry name" value="adh_short"/>
    <property type="match status" value="1"/>
</dbReference>
<accession>A0A1Q3FRN8</accession>
<dbReference type="GO" id="GO:0016616">
    <property type="term" value="F:oxidoreductase activity, acting on the CH-OH group of donors, NAD or NADP as acceptor"/>
    <property type="evidence" value="ECO:0007669"/>
    <property type="project" value="UniProtKB-ARBA"/>
</dbReference>
<dbReference type="PANTHER" id="PTHR43115:SF4">
    <property type="entry name" value="DEHYDROGENASE_REDUCTASE SDR FAMILY MEMBER 11"/>
    <property type="match status" value="1"/>
</dbReference>
<dbReference type="InterPro" id="IPR020904">
    <property type="entry name" value="Sc_DH/Rdtase_CS"/>
</dbReference>
<dbReference type="InterPro" id="IPR002347">
    <property type="entry name" value="SDR_fam"/>
</dbReference>
<sequence>MDRWTGKVAVVTGASSGIGAAIAKSLANAGMVVVGLARRVERVEALRDDLKDDDTRKRLHAFKCDVSKEEDILKTFGWVEEKFGGVDVLVNNAGIARKTSLVAPGNTAMLREVIDTNVMGLVMCTREAFQSMKKRSVDGHIVHINSIAGHNVPNFPELNIYSASKFAVTALTETMRREFSAEGTKIKVTSISPGAVDTEIITDEMKQIGKFPMLESQDIADAVLYVVGTPPRVQVHELTIKPIGESF</sequence>
<protein>
    <submittedName>
        <fullName evidence="4">Putative hydroxysteroid 17-beta dehydrogenase 11</fullName>
    </submittedName>
</protein>
<evidence type="ECO:0000256" key="2">
    <source>
        <dbReference type="ARBA" id="ARBA00023002"/>
    </source>
</evidence>
<keyword evidence="2" id="KW-0560">Oxidoreductase</keyword>
<evidence type="ECO:0000256" key="1">
    <source>
        <dbReference type="ARBA" id="ARBA00006484"/>
    </source>
</evidence>
<dbReference type="PROSITE" id="PS00061">
    <property type="entry name" value="ADH_SHORT"/>
    <property type="match status" value="1"/>
</dbReference>
<dbReference type="Gene3D" id="3.40.50.720">
    <property type="entry name" value="NAD(P)-binding Rossmann-like Domain"/>
    <property type="match status" value="1"/>
</dbReference>
<evidence type="ECO:0000313" key="4">
    <source>
        <dbReference type="EMBL" id="JAV30093.1"/>
    </source>
</evidence>
<dbReference type="PRINTS" id="PR00080">
    <property type="entry name" value="SDRFAMILY"/>
</dbReference>
<dbReference type="PRINTS" id="PR00081">
    <property type="entry name" value="GDHRDH"/>
</dbReference>
<reference evidence="4" key="1">
    <citation type="submission" date="2017-01" db="EMBL/GenBank/DDBJ databases">
        <title>A deep insight into the sialotranscriptome of adult male and female Cluex tarsalis mosquitoes.</title>
        <authorList>
            <person name="Ribeiro J.M."/>
            <person name="Moreira F."/>
            <person name="Bernard K.A."/>
            <person name="Calvo E."/>
        </authorList>
    </citation>
    <scope>NUCLEOTIDE SEQUENCE</scope>
    <source>
        <strain evidence="4">Kern County</strain>
        <tissue evidence="4">Salivary glands</tissue>
    </source>
</reference>
<name>A0A1Q3FRN8_CULTA</name>
<dbReference type="PANTHER" id="PTHR43115">
    <property type="entry name" value="DEHYDROGENASE/REDUCTASE SDR FAMILY MEMBER 11"/>
    <property type="match status" value="1"/>
</dbReference>
<dbReference type="SUPFAM" id="SSF51735">
    <property type="entry name" value="NAD(P)-binding Rossmann-fold domains"/>
    <property type="match status" value="1"/>
</dbReference>